<keyword evidence="2" id="KW-1185">Reference proteome</keyword>
<protein>
    <recommendedName>
        <fullName evidence="3">DUF2199 domain-containing protein</fullName>
    </recommendedName>
</protein>
<dbReference type="Proteomes" id="UP001500751">
    <property type="component" value="Unassembled WGS sequence"/>
</dbReference>
<evidence type="ECO:0000313" key="2">
    <source>
        <dbReference type="Proteomes" id="UP001500751"/>
    </source>
</evidence>
<reference evidence="2" key="1">
    <citation type="journal article" date="2019" name="Int. J. Syst. Evol. Microbiol.">
        <title>The Global Catalogue of Microorganisms (GCM) 10K type strain sequencing project: providing services to taxonomists for standard genome sequencing and annotation.</title>
        <authorList>
            <consortium name="The Broad Institute Genomics Platform"/>
            <consortium name="The Broad Institute Genome Sequencing Center for Infectious Disease"/>
            <person name="Wu L."/>
            <person name="Ma J."/>
        </authorList>
    </citation>
    <scope>NUCLEOTIDE SEQUENCE [LARGE SCALE GENOMIC DNA]</scope>
    <source>
        <strain evidence="2">JCM 16014</strain>
    </source>
</reference>
<dbReference type="EMBL" id="BAAAQN010000049">
    <property type="protein sequence ID" value="GAA2050517.1"/>
    <property type="molecule type" value="Genomic_DNA"/>
</dbReference>
<sequence>MAVFATYCQVCGLPVQQDHYVPAEDGAYFHIWRGDGEDACDPLVAFGPEHAWLREAIGLRIDEDALLMPTVSGVVHDGDLESPGGRLFNADLFDGEGDERMALHGACWRLADEPTSWDALAQVRELRELPEGENHYRQQLFDFGPFVEDGLGWMLADPESATPEGLRSRGRILELLQISDPSD</sequence>
<dbReference type="RefSeq" id="WP_344669636.1">
    <property type="nucleotide sequence ID" value="NZ_BAAAQN010000049.1"/>
</dbReference>
<evidence type="ECO:0008006" key="3">
    <source>
        <dbReference type="Google" id="ProtNLM"/>
    </source>
</evidence>
<name>A0ABN2V4I0_9ACTN</name>
<proteinExistence type="predicted"/>
<organism evidence="1 2">
    <name type="scientific">Catenulispora yoronensis</name>
    <dbReference type="NCBI Taxonomy" id="450799"/>
    <lineage>
        <taxon>Bacteria</taxon>
        <taxon>Bacillati</taxon>
        <taxon>Actinomycetota</taxon>
        <taxon>Actinomycetes</taxon>
        <taxon>Catenulisporales</taxon>
        <taxon>Catenulisporaceae</taxon>
        <taxon>Catenulispora</taxon>
    </lineage>
</organism>
<gene>
    <name evidence="1" type="ORF">GCM10009839_66280</name>
</gene>
<evidence type="ECO:0000313" key="1">
    <source>
        <dbReference type="EMBL" id="GAA2050517.1"/>
    </source>
</evidence>
<accession>A0ABN2V4I0</accession>
<comment type="caution">
    <text evidence="1">The sequence shown here is derived from an EMBL/GenBank/DDBJ whole genome shotgun (WGS) entry which is preliminary data.</text>
</comment>